<evidence type="ECO:0000313" key="1">
    <source>
        <dbReference type="EMBL" id="AGU16541.1"/>
    </source>
</evidence>
<dbReference type="AlphaFoldDB" id="V9P4W3"/>
<geneLocation type="mitochondrion" evidence="1"/>
<sequence length="110" mass="12769">MWHPKSGCRKVNVLTAFLTKGCKKIKSTWKWPKERPTCKRCHPDLEEVMGKLLADLYSIEGSSLNQIVQLLRPSKVRTVYRAKDFDLGLLNIKFVDMDRPLSSFLLHTCY</sequence>
<dbReference type="KEGG" id="smil:18126265"/>
<dbReference type="GeneID" id="18126265"/>
<accession>V9P4W3</accession>
<keyword evidence="1" id="KW-0496">Mitochondrion</keyword>
<dbReference type="EMBL" id="KF177345">
    <property type="protein sequence ID" value="AGU16541.1"/>
    <property type="molecule type" value="Genomic_DNA"/>
</dbReference>
<proteinExistence type="predicted"/>
<name>V9P4W3_SALMI</name>
<reference evidence="1" key="1">
    <citation type="submission" date="2013-05" db="EMBL/GenBank/DDBJ databases">
        <title>The Mitochondrial Genome of the medicinal plant Salvia miltiorrhiza.</title>
        <authorList>
            <person name="Qian J."/>
        </authorList>
    </citation>
    <scope>NUCLEOTIDE SEQUENCE</scope>
</reference>
<dbReference type="RefSeq" id="YP_008992269.1">
    <property type="nucleotide sequence ID" value="NC_023209.1"/>
</dbReference>
<gene>
    <name evidence="1" type="primary">orf110a</name>
    <name evidence="1" type="ORF">Salmi_Mp003</name>
</gene>
<protein>
    <submittedName>
        <fullName evidence="1">Uncharacterized protein</fullName>
    </submittedName>
</protein>
<organism evidence="1">
    <name type="scientific">Salvia miltiorrhiza</name>
    <name type="common">Chinese sage</name>
    <dbReference type="NCBI Taxonomy" id="226208"/>
    <lineage>
        <taxon>Eukaryota</taxon>
        <taxon>Viridiplantae</taxon>
        <taxon>Streptophyta</taxon>
        <taxon>Embryophyta</taxon>
        <taxon>Tracheophyta</taxon>
        <taxon>Spermatophyta</taxon>
        <taxon>Magnoliopsida</taxon>
        <taxon>eudicotyledons</taxon>
        <taxon>Gunneridae</taxon>
        <taxon>Pentapetalae</taxon>
        <taxon>asterids</taxon>
        <taxon>lamiids</taxon>
        <taxon>Lamiales</taxon>
        <taxon>Lamiaceae</taxon>
        <taxon>Nepetoideae</taxon>
        <taxon>Mentheae</taxon>
        <taxon>Salviinae</taxon>
        <taxon>Salvia</taxon>
        <taxon>Salvia incertae sedis</taxon>
    </lineage>
</organism>